<evidence type="ECO:0000313" key="4">
    <source>
        <dbReference type="Proteomes" id="UP000292423"/>
    </source>
</evidence>
<dbReference type="InterPro" id="IPR036866">
    <property type="entry name" value="RibonucZ/Hydroxyglut_hydro"/>
</dbReference>
<dbReference type="PROSITE" id="PS51257">
    <property type="entry name" value="PROKAR_LIPOPROTEIN"/>
    <property type="match status" value="1"/>
</dbReference>
<dbReference type="Pfam" id="PF12706">
    <property type="entry name" value="Lactamase_B_2"/>
    <property type="match status" value="1"/>
</dbReference>
<dbReference type="PANTHER" id="PTHR15032:SF4">
    <property type="entry name" value="N-ACYL-PHOSPHATIDYLETHANOLAMINE-HYDROLYZING PHOSPHOLIPASE D"/>
    <property type="match status" value="1"/>
</dbReference>
<feature type="signal peptide" evidence="1">
    <location>
        <begin position="1"/>
        <end position="17"/>
    </location>
</feature>
<keyword evidence="1" id="KW-0732">Signal</keyword>
<name>A0A4Q7YNK4_9GAMM</name>
<dbReference type="EMBL" id="SHKX01000014">
    <property type="protein sequence ID" value="RZU38259.1"/>
    <property type="molecule type" value="Genomic_DNA"/>
</dbReference>
<evidence type="ECO:0000259" key="2">
    <source>
        <dbReference type="Pfam" id="PF12706"/>
    </source>
</evidence>
<dbReference type="RefSeq" id="WP_130414939.1">
    <property type="nucleotide sequence ID" value="NZ_SHKX01000014.1"/>
</dbReference>
<dbReference type="Proteomes" id="UP000292423">
    <property type="component" value="Unassembled WGS sequence"/>
</dbReference>
<dbReference type="InterPro" id="IPR001279">
    <property type="entry name" value="Metallo-B-lactamas"/>
</dbReference>
<evidence type="ECO:0000313" key="3">
    <source>
        <dbReference type="EMBL" id="RZU38259.1"/>
    </source>
</evidence>
<comment type="caution">
    <text evidence="3">The sequence shown here is derived from an EMBL/GenBank/DDBJ whole genome shotgun (WGS) entry which is preliminary data.</text>
</comment>
<proteinExistence type="predicted"/>
<dbReference type="AlphaFoldDB" id="A0A4Q7YNK4"/>
<gene>
    <name evidence="3" type="ORF">EV700_2838</name>
</gene>
<dbReference type="GO" id="GO:0005737">
    <property type="term" value="C:cytoplasm"/>
    <property type="evidence" value="ECO:0007669"/>
    <property type="project" value="TreeGrafter"/>
</dbReference>
<protein>
    <submittedName>
        <fullName evidence="3">L-ascorbate metabolism protein UlaG (Beta-lactamase superfamily)</fullName>
    </submittedName>
</protein>
<feature type="domain" description="Metallo-beta-lactamase" evidence="2">
    <location>
        <begin position="108"/>
        <end position="310"/>
    </location>
</feature>
<organism evidence="3 4">
    <name type="scientific">Fluviicoccus keumensis</name>
    <dbReference type="NCBI Taxonomy" id="1435465"/>
    <lineage>
        <taxon>Bacteria</taxon>
        <taxon>Pseudomonadati</taxon>
        <taxon>Pseudomonadota</taxon>
        <taxon>Gammaproteobacteria</taxon>
        <taxon>Moraxellales</taxon>
        <taxon>Moraxellaceae</taxon>
        <taxon>Fluviicoccus</taxon>
    </lineage>
</organism>
<evidence type="ECO:0000256" key="1">
    <source>
        <dbReference type="SAM" id="SignalP"/>
    </source>
</evidence>
<dbReference type="SUPFAM" id="SSF56281">
    <property type="entry name" value="Metallo-hydrolase/oxidoreductase"/>
    <property type="match status" value="1"/>
</dbReference>
<feature type="chain" id="PRO_5020859766" evidence="1">
    <location>
        <begin position="18"/>
        <end position="362"/>
    </location>
</feature>
<accession>A0A4Q7YNK4</accession>
<dbReference type="PANTHER" id="PTHR15032">
    <property type="entry name" value="N-ACYL-PHOSPHATIDYLETHANOLAMINE-HYDROLYZING PHOSPHOLIPASE D"/>
    <property type="match status" value="1"/>
</dbReference>
<dbReference type="OrthoDB" id="9805728at2"/>
<dbReference type="Gene3D" id="3.60.15.10">
    <property type="entry name" value="Ribonuclease Z/Hydroxyacylglutathione hydrolase-like"/>
    <property type="match status" value="1"/>
</dbReference>
<sequence length="362" mass="40968">MRALLPPLMLLITLGLAGCAAHNPYYDPAKPHHTPEGFRNLHQPPRQLDLAFLKWQWQRVWQGLPPKPPTDPIPTQAPDVDYLAHNRTDTTITWIGHATLLVQTAGLNILTDPVFSDRAFPVSFLGPKRHQPPGVPLEKLPHIDAVLISHDHYDHLDLPSIRRLYQQEGGPPEIYAPLGINDWLARHVTHGDSRYLHGLDWWDSQRLAGVELQLLPVQHWCARGILDRNHRLWGAWSVHSPQVRFFFGGDFALSTDLDTIGARTGGFDLAALPIGAYEPRWMMKPAHINPAEAVDARSRLRARRAVAMHWGTFELSDEPLDEPPRALARARQAAGLTEDDFFLLRHGETRIRAGDDWRPPTH</sequence>
<reference evidence="3 4" key="1">
    <citation type="submission" date="2019-02" db="EMBL/GenBank/DDBJ databases">
        <title>Genomic Encyclopedia of Type Strains, Phase IV (KMG-IV): sequencing the most valuable type-strain genomes for metagenomic binning, comparative biology and taxonomic classification.</title>
        <authorList>
            <person name="Goeker M."/>
        </authorList>
    </citation>
    <scope>NUCLEOTIDE SEQUENCE [LARGE SCALE GENOMIC DNA]</scope>
    <source>
        <strain evidence="3 4">DSM 105135</strain>
    </source>
</reference>
<keyword evidence="4" id="KW-1185">Reference proteome</keyword>